<dbReference type="InterPro" id="IPR049730">
    <property type="entry name" value="SNF2/RAD54-like_C"/>
</dbReference>
<dbReference type="GO" id="GO:0016787">
    <property type="term" value="F:hydrolase activity"/>
    <property type="evidence" value="ECO:0007669"/>
    <property type="project" value="UniProtKB-KW"/>
</dbReference>
<feature type="region of interest" description="Disordered" evidence="5">
    <location>
        <begin position="810"/>
        <end position="858"/>
    </location>
</feature>
<dbReference type="SMART" id="SM00490">
    <property type="entry name" value="HELICc"/>
    <property type="match status" value="1"/>
</dbReference>
<dbReference type="Pfam" id="PF00176">
    <property type="entry name" value="SNF2-rel_dom"/>
    <property type="match status" value="1"/>
</dbReference>
<keyword evidence="3" id="KW-0347">Helicase</keyword>
<keyword evidence="2" id="KW-0378">Hydrolase</keyword>
<feature type="domain" description="Helicase C-terminal" evidence="7">
    <location>
        <begin position="840"/>
        <end position="1004"/>
    </location>
</feature>
<evidence type="ECO:0000313" key="8">
    <source>
        <dbReference type="EMBL" id="RDB30571.1"/>
    </source>
</evidence>
<dbReference type="EMBL" id="LUEZ02000005">
    <property type="protein sequence ID" value="RDB30571.1"/>
    <property type="molecule type" value="Genomic_DNA"/>
</dbReference>
<keyword evidence="4" id="KW-0067">ATP-binding</keyword>
<accession>A0A369K7I6</accession>
<dbReference type="PANTHER" id="PTHR45626:SF17">
    <property type="entry name" value="HELICASE-LIKE TRANSCRIPTION FACTOR"/>
    <property type="match status" value="1"/>
</dbReference>
<dbReference type="InterPro" id="IPR050628">
    <property type="entry name" value="SNF2_RAD54_helicase_TF"/>
</dbReference>
<keyword evidence="9" id="KW-1185">Reference proteome</keyword>
<comment type="caution">
    <text evidence="8">The sequence shown here is derived from an EMBL/GenBank/DDBJ whole genome shotgun (WGS) entry which is preliminary data.</text>
</comment>
<feature type="compositionally biased region" description="Basic and acidic residues" evidence="5">
    <location>
        <begin position="1364"/>
        <end position="1375"/>
    </location>
</feature>
<evidence type="ECO:0000259" key="7">
    <source>
        <dbReference type="PROSITE" id="PS51194"/>
    </source>
</evidence>
<protein>
    <submittedName>
        <fullName evidence="8">DNA repair and recombination protein RAD54</fullName>
    </submittedName>
</protein>
<dbReference type="PANTHER" id="PTHR45626">
    <property type="entry name" value="TRANSCRIPTION TERMINATION FACTOR 2-RELATED"/>
    <property type="match status" value="1"/>
</dbReference>
<dbReference type="InParanoid" id="A0A369K7I6"/>
<name>A0A369K7I6_HYPMA</name>
<dbReference type="Pfam" id="PF00271">
    <property type="entry name" value="Helicase_C"/>
    <property type="match status" value="1"/>
</dbReference>
<feature type="compositionally biased region" description="Pro residues" evidence="5">
    <location>
        <begin position="827"/>
        <end position="858"/>
    </location>
</feature>
<feature type="domain" description="Helicase ATP-binding" evidence="6">
    <location>
        <begin position="397"/>
        <end position="625"/>
    </location>
</feature>
<evidence type="ECO:0000256" key="3">
    <source>
        <dbReference type="ARBA" id="ARBA00022806"/>
    </source>
</evidence>
<feature type="compositionally biased region" description="Pro residues" evidence="5">
    <location>
        <begin position="1091"/>
        <end position="1102"/>
    </location>
</feature>
<dbReference type="SMART" id="SM00487">
    <property type="entry name" value="DEXDc"/>
    <property type="match status" value="1"/>
</dbReference>
<dbReference type="PROSITE" id="PS51192">
    <property type="entry name" value="HELICASE_ATP_BIND_1"/>
    <property type="match status" value="1"/>
</dbReference>
<dbReference type="Gene3D" id="3.40.50.300">
    <property type="entry name" value="P-loop containing nucleotide triphosphate hydrolases"/>
    <property type="match status" value="2"/>
</dbReference>
<feature type="compositionally biased region" description="Basic and acidic residues" evidence="5">
    <location>
        <begin position="810"/>
        <end position="819"/>
    </location>
</feature>
<feature type="region of interest" description="Disordered" evidence="5">
    <location>
        <begin position="1121"/>
        <end position="1394"/>
    </location>
</feature>
<feature type="compositionally biased region" description="Basic residues" evidence="5">
    <location>
        <begin position="1382"/>
        <end position="1394"/>
    </location>
</feature>
<dbReference type="GO" id="GO:0005524">
    <property type="term" value="F:ATP binding"/>
    <property type="evidence" value="ECO:0007669"/>
    <property type="project" value="UniProtKB-KW"/>
</dbReference>
<feature type="compositionally biased region" description="Pro residues" evidence="5">
    <location>
        <begin position="1121"/>
        <end position="1144"/>
    </location>
</feature>
<dbReference type="PROSITE" id="PS51194">
    <property type="entry name" value="HELICASE_CTER"/>
    <property type="match status" value="1"/>
</dbReference>
<dbReference type="GO" id="GO:0004386">
    <property type="term" value="F:helicase activity"/>
    <property type="evidence" value="ECO:0007669"/>
    <property type="project" value="UniProtKB-KW"/>
</dbReference>
<dbReference type="GO" id="GO:0005634">
    <property type="term" value="C:nucleus"/>
    <property type="evidence" value="ECO:0007669"/>
    <property type="project" value="TreeGrafter"/>
</dbReference>
<sequence>MPTLSIASALLAMSGPDNYEPWTWNTWVTLTSTSMPPFHPDVKPNKTLTSNVLSAIRAYAAAFWAKDSNDRVSFGTSKKDNNAEGRNAWNTWAAEGWKSWKGNNMIDAILVKRGASPHALIKFSPTRQLPDLHHAGAWRLYPEVAEQLFGDEAFVNVDSPFQLLRPNVNEFISALFVKIWDRYRRTLTREVTKLTTLQDETERLWTELTADGATPDKKAIRHYITKLNALMKLLHLYGDIKAADELKINLERMKGMLSAMGREGAGDQTKVPKALRDALAKLATELEIAALTAEILQGIRDVEDEEDFDVPEVGDGADPGAWKEGTEEYNGLSTDELWTMLGRSKEKTIPFFNDFLDPTAIHTPWTDEGKKFFADKTKAKTSLSPRWHQIVGIVKMLELGFSGQPVLLMDEVGLGKTMQTIGVIAMLAWFSQYYGEHKDYPGRFKGRKWPSDDGKIPRLDSIIVVPVPLLNQMIGECRRYLQPNSFDIFPYTGLLDSHAAFWSTEKRGAGVGSSKQPIGRRLIVATMTAMTDDGSRIYALTSKDHPSGPLRPIANAEKLFPKTIFGREWLVAALDEAHNCRNLTFKHLSARALREKTELMIGMTATPVTTRPEDLLNLGLVLGVNKCCDDEADALRKTINTELRSANTADRKARATEVDDEIVRGVLQGKTRPERWSNYKDAMISQIADFREAYDKVVIRRTGDSVDNMGKPIIGLPPFDDRALLLDLYPSEYEYLDKVAEELVDNSAAGTKFAMGRTFYSRFRRVLTHPACDGTDRQWHDPQTQAEWKTDPSRKIDALVEILRHHLKEDGAPPLKVDENNNIIPEEPVPPVPEEPVPPAPDQPVPPAPEAPVPPASNPPRDKIVVYSYWPSSNSVLLQVLKLYGITDIVECNGNMSPAARNKALEQFNDPNGPRVLLLSSVGMTGLNLQIANIMIINDTLWSAQEDRQLIGRIWRQPQGKQVIIYRLIAKKTADVFLNNISFDKSVMHNSFTGATPNMKRAFGDDSSEGSDEEDEDPPPAPKVPKGKSAKASSIKAAAIKEKKEKAKKPTTTKKTTTSKASTSKKISSPEMIDSDDADMNLPTPSRTSVPPIPVVEPPLAPAPKPALPVPVNPVPALPVPVTPVPTLPVPALPVPIPSSPFHPQPQDQRSNNDIDPEQQPGADQQSNAGTEKEFMEMLINDMSLGDPPLPRPTSKAPSTKSPSSRRQASPPPLDSDSGDGSPMDLGTPPPAKEPKPKTKAKAKAKAKAKGNGKGKAKAKAKAKASDSSSDEEVQPRPKPRPKRKTRADAASMDVDEPSEHSNPDPFESPLSSADEGTSNAAKRAAEPGISPKRKKSKPILTSPQDDELDKLSDDAAASKLAPAKKERPRKDPKPRGGAGKGRGRGRGRGRPPN</sequence>
<proteinExistence type="predicted"/>
<evidence type="ECO:0000313" key="9">
    <source>
        <dbReference type="Proteomes" id="UP000076154"/>
    </source>
</evidence>
<dbReference type="InterPro" id="IPR027417">
    <property type="entry name" value="P-loop_NTPase"/>
</dbReference>
<dbReference type="GO" id="GO:0008094">
    <property type="term" value="F:ATP-dependent activity, acting on DNA"/>
    <property type="evidence" value="ECO:0007669"/>
    <property type="project" value="TreeGrafter"/>
</dbReference>
<feature type="compositionally biased region" description="Basic residues" evidence="5">
    <location>
        <begin position="1238"/>
        <end position="1263"/>
    </location>
</feature>
<dbReference type="CDD" id="cd18793">
    <property type="entry name" value="SF2_C_SNF"/>
    <property type="match status" value="1"/>
</dbReference>
<feature type="compositionally biased region" description="Low complexity" evidence="5">
    <location>
        <begin position="1053"/>
        <end position="1070"/>
    </location>
</feature>
<reference evidence="8" key="1">
    <citation type="submission" date="2018-04" db="EMBL/GenBank/DDBJ databases">
        <title>Whole genome sequencing of Hypsizygus marmoreus.</title>
        <authorList>
            <person name="Choi I.-G."/>
            <person name="Min B."/>
            <person name="Kim J.-G."/>
            <person name="Kim S."/>
            <person name="Oh Y.-L."/>
            <person name="Kong W.-S."/>
            <person name="Park H."/>
            <person name="Jeong J."/>
            <person name="Song E.-S."/>
        </authorList>
    </citation>
    <scope>NUCLEOTIDE SEQUENCE [LARGE SCALE GENOMIC DNA]</scope>
    <source>
        <strain evidence="8">51987-8</strain>
    </source>
</reference>
<dbReference type="Proteomes" id="UP000076154">
    <property type="component" value="Unassembled WGS sequence"/>
</dbReference>
<dbReference type="InterPro" id="IPR014001">
    <property type="entry name" value="Helicase_ATP-bd"/>
</dbReference>
<evidence type="ECO:0000256" key="5">
    <source>
        <dbReference type="SAM" id="MobiDB-lite"/>
    </source>
</evidence>
<evidence type="ECO:0000256" key="1">
    <source>
        <dbReference type="ARBA" id="ARBA00022741"/>
    </source>
</evidence>
<dbReference type="InterPro" id="IPR001650">
    <property type="entry name" value="Helicase_C-like"/>
</dbReference>
<feature type="compositionally biased region" description="Polar residues" evidence="5">
    <location>
        <begin position="1310"/>
        <end position="1321"/>
    </location>
</feature>
<feature type="compositionally biased region" description="Acidic residues" evidence="5">
    <location>
        <begin position="1006"/>
        <end position="1018"/>
    </location>
</feature>
<evidence type="ECO:0000256" key="4">
    <source>
        <dbReference type="ARBA" id="ARBA00022840"/>
    </source>
</evidence>
<dbReference type="InterPro" id="IPR000330">
    <property type="entry name" value="SNF2_N"/>
</dbReference>
<dbReference type="STRING" id="39966.A0A369K7I6"/>
<keyword evidence="1" id="KW-0547">Nucleotide-binding</keyword>
<dbReference type="GO" id="GO:0006281">
    <property type="term" value="P:DNA repair"/>
    <property type="evidence" value="ECO:0007669"/>
    <property type="project" value="TreeGrafter"/>
</dbReference>
<evidence type="ECO:0000256" key="2">
    <source>
        <dbReference type="ARBA" id="ARBA00022801"/>
    </source>
</evidence>
<feature type="compositionally biased region" description="Low complexity" evidence="5">
    <location>
        <begin position="1193"/>
        <end position="1209"/>
    </location>
</feature>
<feature type="region of interest" description="Disordered" evidence="5">
    <location>
        <begin position="991"/>
        <end position="1102"/>
    </location>
</feature>
<organism evidence="8 9">
    <name type="scientific">Hypsizygus marmoreus</name>
    <name type="common">White beech mushroom</name>
    <name type="synonym">Agaricus marmoreus</name>
    <dbReference type="NCBI Taxonomy" id="39966"/>
    <lineage>
        <taxon>Eukaryota</taxon>
        <taxon>Fungi</taxon>
        <taxon>Dikarya</taxon>
        <taxon>Basidiomycota</taxon>
        <taxon>Agaricomycotina</taxon>
        <taxon>Agaricomycetes</taxon>
        <taxon>Agaricomycetidae</taxon>
        <taxon>Agaricales</taxon>
        <taxon>Tricholomatineae</taxon>
        <taxon>Lyophyllaceae</taxon>
        <taxon>Hypsizygus</taxon>
    </lineage>
</organism>
<dbReference type="OrthoDB" id="3270319at2759"/>
<evidence type="ECO:0000259" key="6">
    <source>
        <dbReference type="PROSITE" id="PS51192"/>
    </source>
</evidence>
<gene>
    <name evidence="8" type="primary">RAD54</name>
    <name evidence="8" type="ORF">Hypma_007009</name>
</gene>
<dbReference type="SUPFAM" id="SSF52540">
    <property type="entry name" value="P-loop containing nucleoside triphosphate hydrolases"/>
    <property type="match status" value="2"/>
</dbReference>